<dbReference type="PANTHER" id="PTHR46631">
    <property type="entry name" value="60S RIBOSOMAL PROTEIN L18A-LIKE"/>
    <property type="match status" value="1"/>
</dbReference>
<reference evidence="3" key="1">
    <citation type="journal article" date="2021" name="Nat. Commun.">
        <title>Genomic analyses provide insights into spinach domestication and the genetic basis of agronomic traits.</title>
        <authorList>
            <person name="Cai X."/>
            <person name="Sun X."/>
            <person name="Xu C."/>
            <person name="Sun H."/>
            <person name="Wang X."/>
            <person name="Ge C."/>
            <person name="Zhang Z."/>
            <person name="Wang Q."/>
            <person name="Fei Z."/>
            <person name="Jiao C."/>
            <person name="Wang Q."/>
        </authorList>
    </citation>
    <scope>NUCLEOTIDE SEQUENCE [LARGE SCALE GENOMIC DNA]</scope>
    <source>
        <strain evidence="3">cv. Varoflay</strain>
    </source>
</reference>
<keyword evidence="2" id="KW-1133">Transmembrane helix</keyword>
<dbReference type="Proteomes" id="UP000813463">
    <property type="component" value="Chromosome 5"/>
</dbReference>
<organism evidence="3 4">
    <name type="scientific">Spinacia oleracea</name>
    <name type="common">Spinach</name>
    <dbReference type="NCBI Taxonomy" id="3562"/>
    <lineage>
        <taxon>Eukaryota</taxon>
        <taxon>Viridiplantae</taxon>
        <taxon>Streptophyta</taxon>
        <taxon>Embryophyta</taxon>
        <taxon>Tracheophyta</taxon>
        <taxon>Spermatophyta</taxon>
        <taxon>Magnoliopsida</taxon>
        <taxon>eudicotyledons</taxon>
        <taxon>Gunneridae</taxon>
        <taxon>Pentapetalae</taxon>
        <taxon>Caryophyllales</taxon>
        <taxon>Chenopodiaceae</taxon>
        <taxon>Chenopodioideae</taxon>
        <taxon>Anserineae</taxon>
        <taxon>Spinacia</taxon>
    </lineage>
</organism>
<feature type="region of interest" description="Disordered" evidence="1">
    <location>
        <begin position="1"/>
        <end position="27"/>
    </location>
</feature>
<dbReference type="InterPro" id="IPR044804">
    <property type="entry name" value="Ribosomal_eL20z-like"/>
</dbReference>
<keyword evidence="2" id="KW-0472">Membrane</keyword>
<dbReference type="PANTHER" id="PTHR46631:SF21">
    <property type="entry name" value="60S RIBOSOMAL PROTEIN L18A-LIKE PROTEIN"/>
    <property type="match status" value="1"/>
</dbReference>
<keyword evidence="2" id="KW-0812">Transmembrane</keyword>
<name>A0A9R0HX61_SPIOL</name>
<accession>A0A9R0HX61</accession>
<dbReference type="AlphaFoldDB" id="A0A9R0HX61"/>
<feature type="transmembrane region" description="Helical" evidence="2">
    <location>
        <begin position="100"/>
        <end position="124"/>
    </location>
</feature>
<evidence type="ECO:0000256" key="2">
    <source>
        <dbReference type="SAM" id="Phobius"/>
    </source>
</evidence>
<evidence type="ECO:0000256" key="1">
    <source>
        <dbReference type="SAM" id="MobiDB-lite"/>
    </source>
</evidence>
<reference evidence="4" key="2">
    <citation type="submission" date="2025-08" db="UniProtKB">
        <authorList>
            <consortium name="RefSeq"/>
        </authorList>
    </citation>
    <scope>IDENTIFICATION</scope>
    <source>
        <tissue evidence="4">Leaf</tissue>
    </source>
</reference>
<dbReference type="KEGG" id="soe:110778393"/>
<proteinExistence type="predicted"/>
<feature type="transmembrane region" description="Helical" evidence="2">
    <location>
        <begin position="136"/>
        <end position="155"/>
    </location>
</feature>
<evidence type="ECO:0000313" key="3">
    <source>
        <dbReference type="Proteomes" id="UP000813463"/>
    </source>
</evidence>
<dbReference type="RefSeq" id="XP_021838642.1">
    <property type="nucleotide sequence ID" value="XM_021982950.2"/>
</dbReference>
<protein>
    <submittedName>
        <fullName evidence="4">60S ribosomal protein L18a-like protein</fullName>
    </submittedName>
</protein>
<keyword evidence="3" id="KW-1185">Reference proteome</keyword>
<dbReference type="OrthoDB" id="1304551at2759"/>
<feature type="compositionally biased region" description="Low complexity" evidence="1">
    <location>
        <begin position="9"/>
        <end position="24"/>
    </location>
</feature>
<dbReference type="GeneID" id="110778393"/>
<evidence type="ECO:0000313" key="4">
    <source>
        <dbReference type="RefSeq" id="XP_021838642.1"/>
    </source>
</evidence>
<sequence>MTEKERKGTTSTSSATASPDPTAPFVQPSQQQYYGTFQGVACYTQPPPQPAVGFPHPAPPPGAAVPSAYFTRGYQTVPGYAIAEGRPFREPRLPCCGIGVGWLLFIVGFFFAAIPWYVGALILLCGRVDYREKPGLVACMVASILAVIAIVFGATNGYDDIW</sequence>
<gene>
    <name evidence="4" type="primary">LOC110778393</name>
</gene>